<accession>A0A6P6D5J5</accession>
<dbReference type="InParanoid" id="A0A6P6D5J5"/>
<keyword evidence="2" id="KW-1185">Reference proteome</keyword>
<evidence type="ECO:0000256" key="1">
    <source>
        <dbReference type="SAM" id="MobiDB-lite"/>
    </source>
</evidence>
<gene>
    <name evidence="3" type="primary">Smim1</name>
</gene>
<sequence>MESLESRVHYNRWEDSSQEEVRVAGAVSSTEASCCRKTQDMPRVVCGSPETQLGSSCRTPQVGLAATALCLGPSSPGHTGCHPPTQGPRSEAAPGPVSSSCEETPNVGSCFARDRPCHTTCLQDIPLPPSALHGSNACV</sequence>
<feature type="region of interest" description="Disordered" evidence="1">
    <location>
        <begin position="77"/>
        <end position="105"/>
    </location>
</feature>
<dbReference type="AlphaFoldDB" id="A0A6P6D5J5"/>
<dbReference type="OrthoDB" id="8633453at2759"/>
<reference evidence="3" key="1">
    <citation type="submission" date="2025-08" db="UniProtKB">
        <authorList>
            <consortium name="RefSeq"/>
        </authorList>
    </citation>
    <scope>IDENTIFICATION</scope>
</reference>
<proteinExistence type="predicted"/>
<dbReference type="RefSeq" id="XP_023555200.1">
    <property type="nucleotide sequence ID" value="XM_023699432.1"/>
</dbReference>
<dbReference type="CTD" id="388588"/>
<evidence type="ECO:0000313" key="2">
    <source>
        <dbReference type="Proteomes" id="UP000515203"/>
    </source>
</evidence>
<protein>
    <submittedName>
        <fullName evidence="3">Small integral membrane protein 1 isoform X2</fullName>
    </submittedName>
</protein>
<evidence type="ECO:0000313" key="3">
    <source>
        <dbReference type="RefSeq" id="XP_023555200.1"/>
    </source>
</evidence>
<dbReference type="Pfam" id="PF15875">
    <property type="entry name" value="DUF4731"/>
    <property type="match status" value="1"/>
</dbReference>
<name>A0A6P6D5J5_OCTDE</name>
<dbReference type="InterPro" id="IPR031744">
    <property type="entry name" value="SMIM1"/>
</dbReference>
<organism evidence="2 3">
    <name type="scientific">Octodon degus</name>
    <name type="common">Degu</name>
    <name type="synonym">Sciurus degus</name>
    <dbReference type="NCBI Taxonomy" id="10160"/>
    <lineage>
        <taxon>Eukaryota</taxon>
        <taxon>Metazoa</taxon>
        <taxon>Chordata</taxon>
        <taxon>Craniata</taxon>
        <taxon>Vertebrata</taxon>
        <taxon>Euteleostomi</taxon>
        <taxon>Mammalia</taxon>
        <taxon>Eutheria</taxon>
        <taxon>Euarchontoglires</taxon>
        <taxon>Glires</taxon>
        <taxon>Rodentia</taxon>
        <taxon>Hystricomorpha</taxon>
        <taxon>Octodontidae</taxon>
        <taxon>Octodon</taxon>
    </lineage>
</organism>
<dbReference type="Proteomes" id="UP000515203">
    <property type="component" value="Unplaced"/>
</dbReference>
<dbReference type="GeneID" id="101592591"/>